<dbReference type="Proteomes" id="UP000179524">
    <property type="component" value="Unassembled WGS sequence"/>
</dbReference>
<evidence type="ECO:0008006" key="3">
    <source>
        <dbReference type="Google" id="ProtNLM"/>
    </source>
</evidence>
<comment type="caution">
    <text evidence="1">The sequence shown here is derived from an EMBL/GenBank/DDBJ whole genome shotgun (WGS) entry which is preliminary data.</text>
</comment>
<dbReference type="AlphaFoldDB" id="A0A1S2LRG9"/>
<evidence type="ECO:0000313" key="2">
    <source>
        <dbReference type="Proteomes" id="UP000179524"/>
    </source>
</evidence>
<organism evidence="1 2">
    <name type="scientific">Anaerobacillus alkalilacustris</name>
    <dbReference type="NCBI Taxonomy" id="393763"/>
    <lineage>
        <taxon>Bacteria</taxon>
        <taxon>Bacillati</taxon>
        <taxon>Bacillota</taxon>
        <taxon>Bacilli</taxon>
        <taxon>Bacillales</taxon>
        <taxon>Bacillaceae</taxon>
        <taxon>Anaerobacillus</taxon>
    </lineage>
</organism>
<accession>A0A1S2LRG9</accession>
<sequence length="254" mass="29725">MKEYLTIKEHAWKLCLVLEAIYMAEEDDRWLHIKDWLHMASGVIETKVDTQYFDESTLFCGPARDYETNKSKLWSVFCNEFTIFNFIWGSLESLIENITGAEQTESKPYAGIKYLRENYKTKPIDKYECVYNCLTTTLEDSSYQLNKQYFKYGKFIKPESGLHLVSKIRNSFAHGSISLPDPHDWSKRIKKDILIISVSSRTVLLTMQMLLITHLSKMKIKPNYLYMFDVSDPNNNLNLKTLLSVIHLPDYSNI</sequence>
<name>A0A1S2LRG9_9BACI</name>
<gene>
    <name evidence="1" type="ORF">BKP37_06990</name>
</gene>
<dbReference type="OrthoDB" id="5893632at2"/>
<proteinExistence type="predicted"/>
<reference evidence="1 2" key="1">
    <citation type="submission" date="2016-10" db="EMBL/GenBank/DDBJ databases">
        <title>Draft genome sequences of four alkaliphilic bacteria belonging to the Anaerobacillus genus.</title>
        <authorList>
            <person name="Bassil N.M."/>
            <person name="Lloyd J.R."/>
        </authorList>
    </citation>
    <scope>NUCLEOTIDE SEQUENCE [LARGE SCALE GENOMIC DNA]</scope>
    <source>
        <strain evidence="1 2">DSM 18345</strain>
    </source>
</reference>
<keyword evidence="2" id="KW-1185">Reference proteome</keyword>
<evidence type="ECO:0000313" key="1">
    <source>
        <dbReference type="EMBL" id="OIJ14924.1"/>
    </source>
</evidence>
<dbReference type="EMBL" id="MLQR01000015">
    <property type="protein sequence ID" value="OIJ14924.1"/>
    <property type="molecule type" value="Genomic_DNA"/>
</dbReference>
<protein>
    <recommendedName>
        <fullName evidence="3">Apea-like HEPN domain-containing protein</fullName>
    </recommendedName>
</protein>
<dbReference type="RefSeq" id="WP_071308892.1">
    <property type="nucleotide sequence ID" value="NZ_MLQR01000015.1"/>
</dbReference>